<dbReference type="RefSeq" id="WP_138457982.1">
    <property type="nucleotide sequence ID" value="NZ_VBUU01000029.1"/>
</dbReference>
<dbReference type="Pfam" id="PF26527">
    <property type="entry name" value="DUF8176"/>
    <property type="match status" value="1"/>
</dbReference>
<name>A0A5R8P947_9NOCA</name>
<gene>
    <name evidence="2" type="ORF">FEK35_23270</name>
</gene>
<organism evidence="2 3">
    <name type="scientific">Nocardia cyriacigeorgica</name>
    <dbReference type="NCBI Taxonomy" id="135487"/>
    <lineage>
        <taxon>Bacteria</taxon>
        <taxon>Bacillati</taxon>
        <taxon>Actinomycetota</taxon>
        <taxon>Actinomycetes</taxon>
        <taxon>Mycobacteriales</taxon>
        <taxon>Nocardiaceae</taxon>
        <taxon>Nocardia</taxon>
    </lineage>
</organism>
<evidence type="ECO:0000313" key="2">
    <source>
        <dbReference type="EMBL" id="TLG01783.1"/>
    </source>
</evidence>
<dbReference type="InterPro" id="IPR058489">
    <property type="entry name" value="DUF8176"/>
</dbReference>
<dbReference type="EMBL" id="VBUU01000029">
    <property type="protein sequence ID" value="TLG01783.1"/>
    <property type="molecule type" value="Genomic_DNA"/>
</dbReference>
<protein>
    <recommendedName>
        <fullName evidence="1">DUF8176 domain-containing protein</fullName>
    </recommendedName>
</protein>
<feature type="domain" description="DUF8176" evidence="1">
    <location>
        <begin position="56"/>
        <end position="172"/>
    </location>
</feature>
<accession>A0A5R8P947</accession>
<comment type="caution">
    <text evidence="2">The sequence shown here is derived from an EMBL/GenBank/DDBJ whole genome shotgun (WGS) entry which is preliminary data.</text>
</comment>
<evidence type="ECO:0000313" key="3">
    <source>
        <dbReference type="Proteomes" id="UP000308349"/>
    </source>
</evidence>
<proteinExistence type="predicted"/>
<dbReference type="Proteomes" id="UP000308349">
    <property type="component" value="Unassembled WGS sequence"/>
</dbReference>
<evidence type="ECO:0000259" key="1">
    <source>
        <dbReference type="Pfam" id="PF26527"/>
    </source>
</evidence>
<dbReference type="AlphaFoldDB" id="A0A5R8P947"/>
<sequence length="180" mass="18421">MVVVLVVTFVGVNRLSGEDLAGIADRKPAAPVAVPVGGGEPGAGGGSVLVTGTAAICGAETVSAVAALEERGRTRSGERAIAAFVAAFYHARSGVLARELVAPEATVADAASLQAQIDAVPPGTAYCAWIEAVLPGWYHLELVEYRPSQPTVVRRQRIATTGTVGHVVITAIIDSDGPQR</sequence>
<reference evidence="2 3" key="1">
    <citation type="submission" date="2019-05" db="EMBL/GenBank/DDBJ databases">
        <title>Genomes sequences of two Nocardia cyriacigeorgica environmental isolates, type strains Nocardia asteroides ATCC 19247 and Nocardia cyriacigeorgica DSM 44484.</title>
        <authorList>
            <person name="Vautrin F."/>
            <person name="Bergeron E."/>
            <person name="Dubost A."/>
            <person name="Abrouk D."/>
            <person name="Rodriguez Nava V."/>
            <person name="Pujic P."/>
        </authorList>
    </citation>
    <scope>NUCLEOTIDE SEQUENCE [LARGE SCALE GENOMIC DNA]</scope>
    <source>
        <strain evidence="2 3">EML 1456</strain>
    </source>
</reference>